<dbReference type="RefSeq" id="WP_105038414.1">
    <property type="nucleotide sequence ID" value="NZ_PPSL01000002.1"/>
</dbReference>
<keyword evidence="2" id="KW-1185">Reference proteome</keyword>
<dbReference type="OrthoDB" id="7432683at2"/>
<proteinExistence type="predicted"/>
<dbReference type="EMBL" id="PPSL01000002">
    <property type="protein sequence ID" value="PQJ11534.1"/>
    <property type="molecule type" value="Genomic_DNA"/>
</dbReference>
<accession>A0A2S7SXR7</accession>
<reference evidence="1 2" key="1">
    <citation type="submission" date="2018-01" db="EMBL/GenBank/DDBJ databases">
        <title>A novel member of the phylum Bacteroidetes isolated from glacier ice.</title>
        <authorList>
            <person name="Liu Q."/>
            <person name="Xin Y.-H."/>
        </authorList>
    </citation>
    <scope>NUCLEOTIDE SEQUENCE [LARGE SCALE GENOMIC DNA]</scope>
    <source>
        <strain evidence="1 2">RB1R16</strain>
    </source>
</reference>
<comment type="caution">
    <text evidence="1">The sequence shown here is derived from an EMBL/GenBank/DDBJ whole genome shotgun (WGS) entry which is preliminary data.</text>
</comment>
<organism evidence="1 2">
    <name type="scientific">Flavipsychrobacter stenotrophus</name>
    <dbReference type="NCBI Taxonomy" id="2077091"/>
    <lineage>
        <taxon>Bacteria</taxon>
        <taxon>Pseudomonadati</taxon>
        <taxon>Bacteroidota</taxon>
        <taxon>Chitinophagia</taxon>
        <taxon>Chitinophagales</taxon>
        <taxon>Chitinophagaceae</taxon>
        <taxon>Flavipsychrobacter</taxon>
    </lineage>
</organism>
<evidence type="ECO:0000313" key="1">
    <source>
        <dbReference type="EMBL" id="PQJ11534.1"/>
    </source>
</evidence>
<sequence>MQYSLRILKPCNESWEQMMPDGNGRHCAQCSKTVIDFTAWEPDAILQYLQEQGTGRTCGRFTAAQLGPQESESVIYAVSVARAPLYSKWVAIFLLAFGLISVGDVDTAIAQNKKTQGKAKIIDDGKHRPVIMGKPATRPAPNKVTKHLIPVDTSQSAVERRLNIMGDVAPEWHPDDTVKKK</sequence>
<gene>
    <name evidence="1" type="ORF">CJD36_006960</name>
</gene>
<protein>
    <submittedName>
        <fullName evidence="1">Uncharacterized protein</fullName>
    </submittedName>
</protein>
<name>A0A2S7SXR7_9BACT</name>
<dbReference type="Proteomes" id="UP000239872">
    <property type="component" value="Unassembled WGS sequence"/>
</dbReference>
<evidence type="ECO:0000313" key="2">
    <source>
        <dbReference type="Proteomes" id="UP000239872"/>
    </source>
</evidence>
<dbReference type="AlphaFoldDB" id="A0A2S7SXR7"/>